<sequence>MLRHSFLSLTLVLACTLSQVTQANLNAPEMSDEHSESNSTLAAEALTNAEDTPANNVESESVLELPAPIARAIEQGMSLESQFIAESDLTGWVLSLDGQYTLVYTTPDQRTLISGAIINDAGENLSERYARQYFPKPDFTLLEQAAYISVGYQAPVAKAEVPEKKPSTTAETASADTNTANNNIEVPVETPLTEPAQKVVYAFFDPNCPFCQLTWKAFIPYVAQGVEVRWIPVAFLNASSRAKSAAILQAEQPEDALNESMQTFGSEQQAEASIKDRSRRQLQDNMKLMQRFGIQGTPGIIWLDANNEMQIRSGMPKLHEFAEITGLPEQAQTAPELARFR</sequence>
<feature type="signal peptide" evidence="2">
    <location>
        <begin position="1"/>
        <end position="23"/>
    </location>
</feature>
<evidence type="ECO:0000256" key="2">
    <source>
        <dbReference type="SAM" id="SignalP"/>
    </source>
</evidence>
<evidence type="ECO:0000313" key="4">
    <source>
        <dbReference type="EMBL" id="OPX56317.1"/>
    </source>
</evidence>
<dbReference type="SUPFAM" id="SSF54423">
    <property type="entry name" value="DsbC/DsbG N-terminal domain-like"/>
    <property type="match status" value="1"/>
</dbReference>
<gene>
    <name evidence="4" type="ORF">BTE48_04930</name>
</gene>
<dbReference type="PANTHER" id="PTHR35272:SF4">
    <property type="entry name" value="THIOL:DISULFIDE INTERCHANGE PROTEIN DSBG"/>
    <property type="match status" value="1"/>
</dbReference>
<dbReference type="Proteomes" id="UP000191418">
    <property type="component" value="Unassembled WGS sequence"/>
</dbReference>
<dbReference type="OrthoDB" id="5298214at2"/>
<feature type="compositionally biased region" description="Low complexity" evidence="1">
    <location>
        <begin position="168"/>
        <end position="182"/>
    </location>
</feature>
<proteinExistence type="predicted"/>
<dbReference type="InterPro" id="IPR012336">
    <property type="entry name" value="Thioredoxin-like_fold"/>
</dbReference>
<name>A0A1T4LXT6_9GAMM</name>
<comment type="caution">
    <text evidence="4">The sequence shown here is derived from an EMBL/GenBank/DDBJ whole genome shotgun (WGS) entry which is preliminary data.</text>
</comment>
<dbReference type="PANTHER" id="PTHR35272">
    <property type="entry name" value="THIOL:DISULFIDE INTERCHANGE PROTEIN DSBC-RELATED"/>
    <property type="match status" value="1"/>
</dbReference>
<organism evidence="4 5">
    <name type="scientific">Oceanospirillum multiglobuliferum</name>
    <dbReference type="NCBI Taxonomy" id="64969"/>
    <lineage>
        <taxon>Bacteria</taxon>
        <taxon>Pseudomonadati</taxon>
        <taxon>Pseudomonadota</taxon>
        <taxon>Gammaproteobacteria</taxon>
        <taxon>Oceanospirillales</taxon>
        <taxon>Oceanospirillaceae</taxon>
        <taxon>Oceanospirillum</taxon>
    </lineage>
</organism>
<keyword evidence="2" id="KW-0732">Signal</keyword>
<accession>A0A1T4LXT6</accession>
<feature type="region of interest" description="Disordered" evidence="1">
    <location>
        <begin position="162"/>
        <end position="182"/>
    </location>
</feature>
<reference evidence="4 5" key="1">
    <citation type="submission" date="2017-01" db="EMBL/GenBank/DDBJ databases">
        <title>Genome Sequencing of a Marine Spirillum, Oceanospirillum multiglobuliferum ATCC 33336, from Japan.</title>
        <authorList>
            <person name="Carney J.G."/>
            <person name="Trachtenberg A.M."/>
            <person name="Rheaume B.A."/>
            <person name="Linnane J.D."/>
            <person name="Pitts N.L."/>
            <person name="Mykles D.L."/>
            <person name="Maclea K.S."/>
        </authorList>
    </citation>
    <scope>NUCLEOTIDE SEQUENCE [LARGE SCALE GENOMIC DNA]</scope>
    <source>
        <strain evidence="4 5">ATCC 33336</strain>
    </source>
</reference>
<protein>
    <recommendedName>
        <fullName evidence="3">Thioredoxin-like fold domain-containing protein</fullName>
    </recommendedName>
</protein>
<dbReference type="Gene3D" id="3.40.30.10">
    <property type="entry name" value="Glutaredoxin"/>
    <property type="match status" value="1"/>
</dbReference>
<dbReference type="EMBL" id="MTSM01000004">
    <property type="protein sequence ID" value="OPX56317.1"/>
    <property type="molecule type" value="Genomic_DNA"/>
</dbReference>
<dbReference type="STRING" id="64969.SAMN02745127_00578"/>
<dbReference type="AlphaFoldDB" id="A0A1T4LXT6"/>
<dbReference type="Gene3D" id="3.10.450.70">
    <property type="entry name" value="Disulphide bond isomerase, DsbC/G, N-terminal"/>
    <property type="match status" value="1"/>
</dbReference>
<dbReference type="PROSITE" id="PS51257">
    <property type="entry name" value="PROKAR_LIPOPROTEIN"/>
    <property type="match status" value="1"/>
</dbReference>
<dbReference type="Pfam" id="PF13098">
    <property type="entry name" value="Thioredoxin_2"/>
    <property type="match status" value="1"/>
</dbReference>
<dbReference type="RefSeq" id="WP_078744189.1">
    <property type="nucleotide sequence ID" value="NZ_FUXG01000003.1"/>
</dbReference>
<feature type="chain" id="PRO_5013386762" description="Thioredoxin-like fold domain-containing protein" evidence="2">
    <location>
        <begin position="24"/>
        <end position="341"/>
    </location>
</feature>
<keyword evidence="5" id="KW-1185">Reference proteome</keyword>
<dbReference type="GO" id="GO:0042597">
    <property type="term" value="C:periplasmic space"/>
    <property type="evidence" value="ECO:0007669"/>
    <property type="project" value="InterPro"/>
</dbReference>
<evidence type="ECO:0000256" key="1">
    <source>
        <dbReference type="SAM" id="MobiDB-lite"/>
    </source>
</evidence>
<evidence type="ECO:0000259" key="3">
    <source>
        <dbReference type="Pfam" id="PF13098"/>
    </source>
</evidence>
<dbReference type="InterPro" id="IPR036249">
    <property type="entry name" value="Thioredoxin-like_sf"/>
</dbReference>
<dbReference type="SUPFAM" id="SSF52833">
    <property type="entry name" value="Thioredoxin-like"/>
    <property type="match status" value="1"/>
</dbReference>
<evidence type="ECO:0000313" key="5">
    <source>
        <dbReference type="Proteomes" id="UP000191418"/>
    </source>
</evidence>
<feature type="domain" description="Thioredoxin-like fold" evidence="3">
    <location>
        <begin position="197"/>
        <end position="323"/>
    </location>
</feature>
<dbReference type="InterPro" id="IPR009094">
    <property type="entry name" value="DiS-bond_isomerase_DsbC/G_N_sf"/>
</dbReference>
<dbReference type="InterPro" id="IPR051470">
    <property type="entry name" value="Thiol:disulfide_interchange"/>
</dbReference>